<dbReference type="EC" id="2.1.1.296" evidence="1"/>
<evidence type="ECO:0000256" key="7">
    <source>
        <dbReference type="PROSITE-ProRule" id="PRU00946"/>
    </source>
</evidence>
<dbReference type="PROSITE" id="PS51614">
    <property type="entry name" value="SAM_MT_ADRIFT"/>
    <property type="match status" value="1"/>
</dbReference>
<reference evidence="11" key="1">
    <citation type="submission" date="2025-08" db="UniProtKB">
        <authorList>
            <consortium name="RefSeq"/>
        </authorList>
    </citation>
    <scope>IDENTIFICATION</scope>
</reference>
<dbReference type="RefSeq" id="XP_014671120.1">
    <property type="nucleotide sequence ID" value="XM_014815634.1"/>
</dbReference>
<feature type="active site" description="Proton acceptor" evidence="7">
    <location>
        <position position="275"/>
    </location>
</feature>
<gene>
    <name evidence="11" type="primary">LOC106811901</name>
</gene>
<dbReference type="PANTHER" id="PTHR16121">
    <property type="entry name" value="CAP-SPECIFIC MRNA (NUCLEOSIDE-2'-O-)-METHYLTRANSFERASE 1-RELATED"/>
    <property type="match status" value="1"/>
</dbReference>
<evidence type="ECO:0000256" key="8">
    <source>
        <dbReference type="SAM" id="MobiDB-lite"/>
    </source>
</evidence>
<proteinExistence type="predicted"/>
<keyword evidence="3 7" id="KW-0489">Methyltransferase</keyword>
<evidence type="ECO:0000256" key="4">
    <source>
        <dbReference type="ARBA" id="ARBA00022679"/>
    </source>
</evidence>
<dbReference type="InterPro" id="IPR050851">
    <property type="entry name" value="mRNA_Cap_2O-Ribose_MeTrfase"/>
</dbReference>
<keyword evidence="5 7" id="KW-0949">S-adenosyl-L-methionine</keyword>
<dbReference type="Proteomes" id="UP000695022">
    <property type="component" value="Unplaced"/>
</dbReference>
<feature type="domain" description="Adrift-type SAM-dependent 2'-O-MTase" evidence="9">
    <location>
        <begin position="111"/>
        <end position="322"/>
    </location>
</feature>
<dbReference type="InterPro" id="IPR029063">
    <property type="entry name" value="SAM-dependent_MTases_sf"/>
</dbReference>
<evidence type="ECO:0000313" key="11">
    <source>
        <dbReference type="RefSeq" id="XP_014671120.1"/>
    </source>
</evidence>
<name>A0ABM1EFZ9_PRICU</name>
<feature type="region of interest" description="Disordered" evidence="8">
    <location>
        <begin position="1"/>
        <end position="21"/>
    </location>
</feature>
<sequence>MEAERRQPKRSRLDLSNHGHKEKDIDIQSQVDSLFGKKFVFNGGEWSLPPSSILFTSAVWQIEALQTMKRELNELKDRLSDKDIIEWGSHTAQTNKAGAVLWHLRKYFRAELCTQAWAKLHEILCGFPLVPRGGAFNSLHLCEAPGAFVTSLNHYVRTRAVPVEWTWLATTLNPFYEGNKIGCMIDDDRSLMIHTLDNWYFGKDNTGDVMSEENLAGLINHVKSGVGGIHLVTADGSINCQHDPAEQEHIVSPLHFCEVVTALHLLVPSGGLVVKLFTMFEHASVCLLYLLCNVFQKVSVVKPATSKAGNSEVYVVCLSYEPPEQFSTFLEALRAKFGPDSTAEPMFPLSALPEGFLSQVIDCCTLFTSHQIKEISRNLRLFRNPEADESRESLEAVRHGVASRFIVEQQLMPMTDAQRVVPHLNQRIQEFGCSYQSKGKRLLTGTYRERLGKQSLWRETASQLVRGLEGKEQQDLWYWLQPPCRDLGETDLELVTGRQLTRVVSTKFCDPVLIELLDDALSNSAASQTAVDSGSWIPEFASSLCQALLLSTPDCVELNYALHAGGGKADTMFLTKLKQELGKLVKLRSDRNQAVETGVKTCSKKPGEGCGTAVSFDLSPAEAVAGDTPAATDVSAAKLTRYCDDPGGCHSDGKASVKPYLLLRDVTSDAKVTGEVDAMDTLLKCALNAVEVLPPGGAMVLCMYDMLTRMNVGMLYIFQHIFEKVGVYKPVATSVGGSRVLVCAGYRGCPGYLLHHMQAAAVLTSQLTQGHQVLQLVAMSCLLEKYFYNFVCDMNDNILLRRLQALMADDLQTC</sequence>
<protein>
    <recommendedName>
        <fullName evidence="2">Cap-specific mRNA (nucleoside-2'-O-)-methyltransferase 2</fullName>
        <ecNumber evidence="1">2.1.1.296</ecNumber>
    </recommendedName>
</protein>
<dbReference type="InterPro" id="IPR002877">
    <property type="entry name" value="RNA_MeTrfase_FtsJ_dom"/>
</dbReference>
<keyword evidence="10" id="KW-1185">Reference proteome</keyword>
<evidence type="ECO:0000256" key="2">
    <source>
        <dbReference type="ARBA" id="ARBA00021134"/>
    </source>
</evidence>
<comment type="catalytic activity">
    <reaction evidence="6">
        <text>a 5'-end (N(7)-methyl 5'-triphosphoguanosine)-(2'-O-methyl-ribonucleoside)-(ribonucleotide) in mRNA + S-adenosyl-L-methionine = a 5'-end (N(7)-methyl 5'-triphosphoguanosine)-(2'-O-methyl-ribonucleoside)-(2'-O-methyl-ribonucleotide) in mRNA + S-adenosyl-L-homocysteine + H(+)</text>
        <dbReference type="Rhea" id="RHEA:67024"/>
        <dbReference type="Rhea" id="RHEA-COMP:17169"/>
        <dbReference type="Rhea" id="RHEA-COMP:17170"/>
        <dbReference type="ChEBI" id="CHEBI:15378"/>
        <dbReference type="ChEBI" id="CHEBI:57856"/>
        <dbReference type="ChEBI" id="CHEBI:59789"/>
        <dbReference type="ChEBI" id="CHEBI:167612"/>
        <dbReference type="ChEBI" id="CHEBI:167614"/>
        <dbReference type="EC" id="2.1.1.296"/>
    </reaction>
</comment>
<evidence type="ECO:0000256" key="3">
    <source>
        <dbReference type="ARBA" id="ARBA00022603"/>
    </source>
</evidence>
<feature type="binding site" evidence="7">
    <location>
        <position position="235"/>
    </location>
    <ligand>
        <name>S-adenosyl-L-methionine</name>
        <dbReference type="ChEBI" id="CHEBI:59789"/>
    </ligand>
</feature>
<feature type="binding site" evidence="7">
    <location>
        <position position="165"/>
    </location>
    <ligand>
        <name>S-adenosyl-L-methionine</name>
        <dbReference type="ChEBI" id="CHEBI:59789"/>
    </ligand>
</feature>
<dbReference type="PANTHER" id="PTHR16121:SF2">
    <property type="entry name" value="CAP-SPECIFIC MRNA (NUCLEOSIDE-2'-O-)-METHYLTRANSFERASE 2"/>
    <property type="match status" value="1"/>
</dbReference>
<organism evidence="10 11">
    <name type="scientific">Priapulus caudatus</name>
    <name type="common">Priapulid worm</name>
    <dbReference type="NCBI Taxonomy" id="37621"/>
    <lineage>
        <taxon>Eukaryota</taxon>
        <taxon>Metazoa</taxon>
        <taxon>Ecdysozoa</taxon>
        <taxon>Scalidophora</taxon>
        <taxon>Priapulida</taxon>
        <taxon>Priapulimorpha</taxon>
        <taxon>Priapulimorphida</taxon>
        <taxon>Priapulidae</taxon>
        <taxon>Priapulus</taxon>
    </lineage>
</organism>
<evidence type="ECO:0000256" key="6">
    <source>
        <dbReference type="ARBA" id="ARBA00049477"/>
    </source>
</evidence>
<dbReference type="Pfam" id="PF01728">
    <property type="entry name" value="FtsJ"/>
    <property type="match status" value="1"/>
</dbReference>
<feature type="binding site" evidence="7">
    <location>
        <position position="146"/>
    </location>
    <ligand>
        <name>S-adenosyl-L-methionine</name>
        <dbReference type="ChEBI" id="CHEBI:59789"/>
    </ligand>
</feature>
<dbReference type="InterPro" id="IPR025807">
    <property type="entry name" value="Adrift-typ_MeTrfase"/>
</dbReference>
<dbReference type="Gene3D" id="3.40.50.12760">
    <property type="match status" value="2"/>
</dbReference>
<keyword evidence="4 7" id="KW-0808">Transferase</keyword>
<evidence type="ECO:0000259" key="9">
    <source>
        <dbReference type="PROSITE" id="PS51614"/>
    </source>
</evidence>
<evidence type="ECO:0000256" key="5">
    <source>
        <dbReference type="ARBA" id="ARBA00022691"/>
    </source>
</evidence>
<dbReference type="GeneID" id="106811901"/>
<evidence type="ECO:0000313" key="10">
    <source>
        <dbReference type="Proteomes" id="UP000695022"/>
    </source>
</evidence>
<accession>A0ABM1EFZ9</accession>
<dbReference type="SUPFAM" id="SSF53335">
    <property type="entry name" value="S-adenosyl-L-methionine-dependent methyltransferases"/>
    <property type="match status" value="1"/>
</dbReference>
<evidence type="ECO:0000256" key="1">
    <source>
        <dbReference type="ARBA" id="ARBA00012770"/>
    </source>
</evidence>